<evidence type="ECO:0000313" key="3">
    <source>
        <dbReference type="Proteomes" id="UP000234950"/>
    </source>
</evidence>
<feature type="transmembrane region" description="Helical" evidence="1">
    <location>
        <begin position="41"/>
        <end position="62"/>
    </location>
</feature>
<keyword evidence="3" id="KW-1185">Reference proteome</keyword>
<organism evidence="2 3">
    <name type="scientific">Neobacillus cucumis</name>
    <dbReference type="NCBI Taxonomy" id="1740721"/>
    <lineage>
        <taxon>Bacteria</taxon>
        <taxon>Bacillati</taxon>
        <taxon>Bacillota</taxon>
        <taxon>Bacilli</taxon>
        <taxon>Bacillales</taxon>
        <taxon>Bacillaceae</taxon>
        <taxon>Neobacillus</taxon>
    </lineage>
</organism>
<comment type="caution">
    <text evidence="2">The sequence shown here is derived from an EMBL/GenBank/DDBJ whole genome shotgun (WGS) entry which is preliminary data.</text>
</comment>
<accession>A0A2N5H9Y4</accession>
<feature type="transmembrane region" description="Helical" evidence="1">
    <location>
        <begin position="7"/>
        <end position="29"/>
    </location>
</feature>
<evidence type="ECO:0000313" key="2">
    <source>
        <dbReference type="EMBL" id="PLS02331.1"/>
    </source>
</evidence>
<dbReference type="RefSeq" id="WP_101649905.1">
    <property type="nucleotide sequence ID" value="NZ_PGVE01000074.1"/>
</dbReference>
<proteinExistence type="predicted"/>
<evidence type="ECO:0000256" key="1">
    <source>
        <dbReference type="SAM" id="Phobius"/>
    </source>
</evidence>
<feature type="transmembrane region" description="Helical" evidence="1">
    <location>
        <begin position="74"/>
        <end position="92"/>
    </location>
</feature>
<reference evidence="2 3" key="1">
    <citation type="submission" date="2017-11" db="EMBL/GenBank/DDBJ databases">
        <title>Comparitive Functional Genomics of Dry Heat Resistant strains isolated from the Viking Spacecraft.</title>
        <authorList>
            <person name="Seuylemezian A."/>
            <person name="Cooper K."/>
            <person name="Vaishampayan P."/>
        </authorList>
    </citation>
    <scope>NUCLEOTIDE SEQUENCE [LARGE SCALE GENOMIC DNA]</scope>
    <source>
        <strain evidence="2 3">V32-6</strain>
    </source>
</reference>
<keyword evidence="1" id="KW-0472">Membrane</keyword>
<keyword evidence="1" id="KW-1133">Transmembrane helix</keyword>
<sequence>MKFYYKTIYHLSLLFTFFLYPLIIAAIYFFDDSAKYYQQYFKAHMILFFFPILISFALSLVLSKFQYEKTPAKWNQWALIGILTVLIVGFFVDGTMIGYNYATPAIDQAPIEKQVILTRVTAYKDTYNSDWDLSKYGQIPADVEGNPYRFVLKLTVDGSATYRTADFFYEDTQKQYKSQLTNEVGKPIILTMLPHSKRIISIEAMDQPGYFLYQDPLYTSTGPEEN</sequence>
<name>A0A2N5H9Y4_9BACI</name>
<dbReference type="Proteomes" id="UP000234950">
    <property type="component" value="Unassembled WGS sequence"/>
</dbReference>
<gene>
    <name evidence="2" type="ORF">CVD27_20335</name>
</gene>
<keyword evidence="1" id="KW-0812">Transmembrane</keyword>
<dbReference type="EMBL" id="PGVE01000074">
    <property type="protein sequence ID" value="PLS02331.1"/>
    <property type="molecule type" value="Genomic_DNA"/>
</dbReference>
<dbReference type="OrthoDB" id="5735516at2"/>
<protein>
    <submittedName>
        <fullName evidence="2">Uncharacterized protein</fullName>
    </submittedName>
</protein>
<dbReference type="AlphaFoldDB" id="A0A2N5H9Y4"/>